<keyword evidence="1" id="KW-0862">Zinc</keyword>
<dbReference type="InterPro" id="IPR036236">
    <property type="entry name" value="Znf_C2H2_sf"/>
</dbReference>
<keyword evidence="5" id="KW-1185">Reference proteome</keyword>
<keyword evidence="1" id="KW-0479">Metal-binding</keyword>
<sequence>MAEQKTDHFDYQKQPSLEKQPKIENSPSSPPRPLSPPSARRMYPCTYCSKRFYTSQALGGHQNAHKKERAAATRRASASSTGKCIAAVHLREHISIPMSPAQWFEPPVAYAYVYGHVPSPSMPLTAFAYSTHHFLSSPASAASAIDVSPEADGGVDFDIDLSLHL</sequence>
<dbReference type="OrthoDB" id="692117at2759"/>
<dbReference type="Pfam" id="PF13912">
    <property type="entry name" value="zf-C2H2_6"/>
    <property type="match status" value="1"/>
</dbReference>
<dbReference type="PANTHER" id="PTHR45730">
    <property type="entry name" value="ZINC FINGER PROTEIN JAGGED"/>
    <property type="match status" value="1"/>
</dbReference>
<name>A0A2I0VUD5_9ASPA</name>
<evidence type="ECO:0000256" key="1">
    <source>
        <dbReference type="PROSITE-ProRule" id="PRU00042"/>
    </source>
</evidence>
<keyword evidence="1" id="KW-0863">Zinc-finger</keyword>
<evidence type="ECO:0000313" key="4">
    <source>
        <dbReference type="EMBL" id="PKU67032.1"/>
    </source>
</evidence>
<dbReference type="AlphaFoldDB" id="A0A2I0VUD5"/>
<dbReference type="GO" id="GO:0008270">
    <property type="term" value="F:zinc ion binding"/>
    <property type="evidence" value="ECO:0007669"/>
    <property type="project" value="UniProtKB-KW"/>
</dbReference>
<feature type="domain" description="C2H2-type" evidence="3">
    <location>
        <begin position="43"/>
        <end position="70"/>
    </location>
</feature>
<evidence type="ECO:0000256" key="2">
    <source>
        <dbReference type="SAM" id="MobiDB-lite"/>
    </source>
</evidence>
<dbReference type="InterPro" id="IPR045320">
    <property type="entry name" value="JAGGED/SL1-like"/>
</dbReference>
<dbReference type="EMBL" id="KZ503223">
    <property type="protein sequence ID" value="PKU67032.1"/>
    <property type="molecule type" value="Genomic_DNA"/>
</dbReference>
<feature type="compositionally biased region" description="Basic and acidic residues" evidence="2">
    <location>
        <begin position="1"/>
        <end position="11"/>
    </location>
</feature>
<dbReference type="GO" id="GO:0003700">
    <property type="term" value="F:DNA-binding transcription factor activity"/>
    <property type="evidence" value="ECO:0007669"/>
    <property type="project" value="InterPro"/>
</dbReference>
<dbReference type="InterPro" id="IPR013087">
    <property type="entry name" value="Znf_C2H2_type"/>
</dbReference>
<feature type="region of interest" description="Disordered" evidence="2">
    <location>
        <begin position="1"/>
        <end position="39"/>
    </location>
</feature>
<protein>
    <submittedName>
        <fullName evidence="4">Zinc finger protein KNUCKLES</fullName>
    </submittedName>
</protein>
<dbReference type="PROSITE" id="PS50157">
    <property type="entry name" value="ZINC_FINGER_C2H2_2"/>
    <property type="match status" value="1"/>
</dbReference>
<dbReference type="Gene3D" id="3.30.160.60">
    <property type="entry name" value="Classic Zinc Finger"/>
    <property type="match status" value="1"/>
</dbReference>
<reference evidence="4 5" key="1">
    <citation type="journal article" date="2016" name="Sci. Rep.">
        <title>The Dendrobium catenatum Lindl. genome sequence provides insights into polysaccharide synthase, floral development and adaptive evolution.</title>
        <authorList>
            <person name="Zhang G.Q."/>
            <person name="Xu Q."/>
            <person name="Bian C."/>
            <person name="Tsai W.C."/>
            <person name="Yeh C.M."/>
            <person name="Liu K.W."/>
            <person name="Yoshida K."/>
            <person name="Zhang L.S."/>
            <person name="Chang S.B."/>
            <person name="Chen F."/>
            <person name="Shi Y."/>
            <person name="Su Y.Y."/>
            <person name="Zhang Y.Q."/>
            <person name="Chen L.J."/>
            <person name="Yin Y."/>
            <person name="Lin M."/>
            <person name="Huang H."/>
            <person name="Deng H."/>
            <person name="Wang Z.W."/>
            <person name="Zhu S.L."/>
            <person name="Zhao X."/>
            <person name="Deng C."/>
            <person name="Niu S.C."/>
            <person name="Huang J."/>
            <person name="Wang M."/>
            <person name="Liu G.H."/>
            <person name="Yang H.J."/>
            <person name="Xiao X.J."/>
            <person name="Hsiao Y.Y."/>
            <person name="Wu W.L."/>
            <person name="Chen Y.Y."/>
            <person name="Mitsuda N."/>
            <person name="Ohme-Takagi M."/>
            <person name="Luo Y.B."/>
            <person name="Van de Peer Y."/>
            <person name="Liu Z.J."/>
        </authorList>
    </citation>
    <scope>NUCLEOTIDE SEQUENCE [LARGE SCALE GENOMIC DNA]</scope>
    <source>
        <tissue evidence="4">The whole plant</tissue>
    </source>
</reference>
<organism evidence="4 5">
    <name type="scientific">Dendrobium catenatum</name>
    <dbReference type="NCBI Taxonomy" id="906689"/>
    <lineage>
        <taxon>Eukaryota</taxon>
        <taxon>Viridiplantae</taxon>
        <taxon>Streptophyta</taxon>
        <taxon>Embryophyta</taxon>
        <taxon>Tracheophyta</taxon>
        <taxon>Spermatophyta</taxon>
        <taxon>Magnoliopsida</taxon>
        <taxon>Liliopsida</taxon>
        <taxon>Asparagales</taxon>
        <taxon>Orchidaceae</taxon>
        <taxon>Epidendroideae</taxon>
        <taxon>Malaxideae</taxon>
        <taxon>Dendrobiinae</taxon>
        <taxon>Dendrobium</taxon>
    </lineage>
</organism>
<accession>A0A2I0VUD5</accession>
<evidence type="ECO:0000259" key="3">
    <source>
        <dbReference type="PROSITE" id="PS50157"/>
    </source>
</evidence>
<dbReference type="PROSITE" id="PS00028">
    <property type="entry name" value="ZINC_FINGER_C2H2_1"/>
    <property type="match status" value="1"/>
</dbReference>
<evidence type="ECO:0000313" key="5">
    <source>
        <dbReference type="Proteomes" id="UP000233837"/>
    </source>
</evidence>
<reference evidence="4 5" key="2">
    <citation type="journal article" date="2017" name="Nature">
        <title>The Apostasia genome and the evolution of orchids.</title>
        <authorList>
            <person name="Zhang G.Q."/>
            <person name="Liu K.W."/>
            <person name="Li Z."/>
            <person name="Lohaus R."/>
            <person name="Hsiao Y.Y."/>
            <person name="Niu S.C."/>
            <person name="Wang J.Y."/>
            <person name="Lin Y.C."/>
            <person name="Xu Q."/>
            <person name="Chen L.J."/>
            <person name="Yoshida K."/>
            <person name="Fujiwara S."/>
            <person name="Wang Z.W."/>
            <person name="Zhang Y.Q."/>
            <person name="Mitsuda N."/>
            <person name="Wang M."/>
            <person name="Liu G.H."/>
            <person name="Pecoraro L."/>
            <person name="Huang H.X."/>
            <person name="Xiao X.J."/>
            <person name="Lin M."/>
            <person name="Wu X.Y."/>
            <person name="Wu W.L."/>
            <person name="Chen Y.Y."/>
            <person name="Chang S.B."/>
            <person name="Sakamoto S."/>
            <person name="Ohme-Takagi M."/>
            <person name="Yagi M."/>
            <person name="Zeng S.J."/>
            <person name="Shen C.Y."/>
            <person name="Yeh C.M."/>
            <person name="Luo Y.B."/>
            <person name="Tsai W.C."/>
            <person name="Van de Peer Y."/>
            <person name="Liu Z.J."/>
        </authorList>
    </citation>
    <scope>NUCLEOTIDE SEQUENCE [LARGE SCALE GENOMIC DNA]</scope>
    <source>
        <tissue evidence="4">The whole plant</tissue>
    </source>
</reference>
<dbReference type="SUPFAM" id="SSF57667">
    <property type="entry name" value="beta-beta-alpha zinc fingers"/>
    <property type="match status" value="1"/>
</dbReference>
<dbReference type="Proteomes" id="UP000233837">
    <property type="component" value="Unassembled WGS sequence"/>
</dbReference>
<gene>
    <name evidence="4" type="primary">KNU</name>
    <name evidence="4" type="ORF">MA16_Dca023162</name>
</gene>
<dbReference type="PANTHER" id="PTHR45730:SF109">
    <property type="entry name" value="ZINC FINGER PROTEIN KNUCKLES"/>
    <property type="match status" value="1"/>
</dbReference>
<proteinExistence type="predicted"/>